<protein>
    <submittedName>
        <fullName evidence="2">Uncharacterized protein</fullName>
    </submittedName>
</protein>
<comment type="caution">
    <text evidence="2">The sequence shown here is derived from an EMBL/GenBank/DDBJ whole genome shotgun (WGS) entry which is preliminary data.</text>
</comment>
<dbReference type="Proteomes" id="UP000324800">
    <property type="component" value="Unassembled WGS sequence"/>
</dbReference>
<evidence type="ECO:0000313" key="2">
    <source>
        <dbReference type="EMBL" id="KAA6392611.1"/>
    </source>
</evidence>
<reference evidence="2 3" key="1">
    <citation type="submission" date="2019-03" db="EMBL/GenBank/DDBJ databases">
        <title>Single cell metagenomics reveals metabolic interactions within the superorganism composed of flagellate Streblomastix strix and complex community of Bacteroidetes bacteria on its surface.</title>
        <authorList>
            <person name="Treitli S.C."/>
            <person name="Kolisko M."/>
            <person name="Husnik F."/>
            <person name="Keeling P."/>
            <person name="Hampl V."/>
        </authorList>
    </citation>
    <scope>NUCLEOTIDE SEQUENCE [LARGE SCALE GENOMIC DNA]</scope>
    <source>
        <strain evidence="2">ST1C</strain>
    </source>
</reference>
<proteinExistence type="predicted"/>
<evidence type="ECO:0000256" key="1">
    <source>
        <dbReference type="SAM" id="MobiDB-lite"/>
    </source>
</evidence>
<evidence type="ECO:0000313" key="3">
    <source>
        <dbReference type="Proteomes" id="UP000324800"/>
    </source>
</evidence>
<gene>
    <name evidence="2" type="ORF">EZS28_011864</name>
</gene>
<feature type="region of interest" description="Disordered" evidence="1">
    <location>
        <begin position="1"/>
        <end position="20"/>
    </location>
</feature>
<organism evidence="2 3">
    <name type="scientific">Streblomastix strix</name>
    <dbReference type="NCBI Taxonomy" id="222440"/>
    <lineage>
        <taxon>Eukaryota</taxon>
        <taxon>Metamonada</taxon>
        <taxon>Preaxostyla</taxon>
        <taxon>Oxymonadida</taxon>
        <taxon>Streblomastigidae</taxon>
        <taxon>Streblomastix</taxon>
    </lineage>
</organism>
<accession>A0A5J4WCI7</accession>
<dbReference type="EMBL" id="SNRW01002486">
    <property type="protein sequence ID" value="KAA6392611.1"/>
    <property type="molecule type" value="Genomic_DNA"/>
</dbReference>
<name>A0A5J4WCI7_9EUKA</name>
<sequence>MIVVNLENKRKAKKEKEEDEVTNDQKEKIMTVMKEIWIIQMIKYQINVIPMSNMTEERVKVEIQIGEKAMMGKGGYQIIEEMLIMDEEFEKLKLKELQMDRVKIIVLIILDSVYCFYQINYVLNDGVMDLRLIKMMKKMEKAKLTEKLEI</sequence>
<dbReference type="AlphaFoldDB" id="A0A5J4WCI7"/>